<dbReference type="GO" id="GO:0043139">
    <property type="term" value="F:5'-3' DNA helicase activity"/>
    <property type="evidence" value="ECO:0007669"/>
    <property type="project" value="TreeGrafter"/>
</dbReference>
<dbReference type="InterPro" id="IPR041679">
    <property type="entry name" value="DNA2/NAM7-like_C"/>
</dbReference>
<proteinExistence type="predicted"/>
<dbReference type="SUPFAM" id="SSF52540">
    <property type="entry name" value="P-loop containing nucleoside triphosphate hydrolases"/>
    <property type="match status" value="1"/>
</dbReference>
<dbReference type="Pfam" id="PF13087">
    <property type="entry name" value="AAA_12"/>
    <property type="match status" value="1"/>
</dbReference>
<dbReference type="InterPro" id="IPR027417">
    <property type="entry name" value="P-loop_NTPase"/>
</dbReference>
<dbReference type="AlphaFoldDB" id="A0AAD7HNE9"/>
<dbReference type="InterPro" id="IPR050534">
    <property type="entry name" value="Coronavir_polyprotein_1ab"/>
</dbReference>
<feature type="region of interest" description="Disordered" evidence="5">
    <location>
        <begin position="257"/>
        <end position="292"/>
    </location>
</feature>
<dbReference type="Gene3D" id="3.40.50.300">
    <property type="entry name" value="P-loop containing nucleotide triphosphate hydrolases"/>
    <property type="match status" value="1"/>
</dbReference>
<reference evidence="7" key="1">
    <citation type="submission" date="2023-03" db="EMBL/GenBank/DDBJ databases">
        <title>Massive genome expansion in bonnet fungi (Mycena s.s.) driven by repeated elements and novel gene families across ecological guilds.</title>
        <authorList>
            <consortium name="Lawrence Berkeley National Laboratory"/>
            <person name="Harder C.B."/>
            <person name="Miyauchi S."/>
            <person name="Viragh M."/>
            <person name="Kuo A."/>
            <person name="Thoen E."/>
            <person name="Andreopoulos B."/>
            <person name="Lu D."/>
            <person name="Skrede I."/>
            <person name="Drula E."/>
            <person name="Henrissat B."/>
            <person name="Morin E."/>
            <person name="Kohler A."/>
            <person name="Barry K."/>
            <person name="LaButti K."/>
            <person name="Morin E."/>
            <person name="Salamov A."/>
            <person name="Lipzen A."/>
            <person name="Mereny Z."/>
            <person name="Hegedus B."/>
            <person name="Baldrian P."/>
            <person name="Stursova M."/>
            <person name="Weitz H."/>
            <person name="Taylor A."/>
            <person name="Grigoriev I.V."/>
            <person name="Nagy L.G."/>
            <person name="Martin F."/>
            <person name="Kauserud H."/>
        </authorList>
    </citation>
    <scope>NUCLEOTIDE SEQUENCE</scope>
    <source>
        <strain evidence="7">CBHHK188m</strain>
    </source>
</reference>
<evidence type="ECO:0000256" key="4">
    <source>
        <dbReference type="ARBA" id="ARBA00022840"/>
    </source>
</evidence>
<evidence type="ECO:0000313" key="8">
    <source>
        <dbReference type="Proteomes" id="UP001215280"/>
    </source>
</evidence>
<accession>A0AAD7HNE9</accession>
<comment type="caution">
    <text evidence="7">The sequence shown here is derived from an EMBL/GenBank/DDBJ whole genome shotgun (WGS) entry which is preliminary data.</text>
</comment>
<evidence type="ECO:0000259" key="6">
    <source>
        <dbReference type="Pfam" id="PF13087"/>
    </source>
</evidence>
<gene>
    <name evidence="7" type="ORF">DFH07DRAFT_759319</name>
</gene>
<feature type="compositionally biased region" description="Polar residues" evidence="5">
    <location>
        <begin position="265"/>
        <end position="284"/>
    </location>
</feature>
<evidence type="ECO:0000256" key="3">
    <source>
        <dbReference type="ARBA" id="ARBA00022806"/>
    </source>
</evidence>
<dbReference type="PANTHER" id="PTHR43788">
    <property type="entry name" value="DNA2/NAM7 HELICASE FAMILY MEMBER"/>
    <property type="match status" value="1"/>
</dbReference>
<feature type="domain" description="DNA2/NAM7 helicase-like C-terminal" evidence="6">
    <location>
        <begin position="28"/>
        <end position="130"/>
    </location>
</feature>
<name>A0AAD7HNE9_9AGAR</name>
<sequence>MSPKATKPQAVPAGGYAKSLRFIVRCRSKKKTQNPEEIQIICHLVRRYAHKSFCVITPYDAQREAIKRQLEAEDLPSDAVFNADSFQGNEADYVLISVVRTSRPGFLASPNRMNVMLTRARKGMVIVTSSSFIHSDGGAKTLLGKLWQYWETRGNNGWLDWKRVADGTAALPGSSGKPPFSGEISELRPSMRPLPRIAPPPKHETDDTWRKPEMKRDVEFPALPGFSHKKSPAPWKLGGSYSGAAYSQAFHSKPTGVMSARENMSAGSWRTPNPCTAPQVSSASDFPPLRRH</sequence>
<dbReference type="CDD" id="cd18808">
    <property type="entry name" value="SF1_C_Upf1"/>
    <property type="match status" value="1"/>
</dbReference>
<dbReference type="GO" id="GO:0016787">
    <property type="term" value="F:hydrolase activity"/>
    <property type="evidence" value="ECO:0007669"/>
    <property type="project" value="UniProtKB-KW"/>
</dbReference>
<organism evidence="7 8">
    <name type="scientific">Mycena maculata</name>
    <dbReference type="NCBI Taxonomy" id="230809"/>
    <lineage>
        <taxon>Eukaryota</taxon>
        <taxon>Fungi</taxon>
        <taxon>Dikarya</taxon>
        <taxon>Basidiomycota</taxon>
        <taxon>Agaricomycotina</taxon>
        <taxon>Agaricomycetes</taxon>
        <taxon>Agaricomycetidae</taxon>
        <taxon>Agaricales</taxon>
        <taxon>Marasmiineae</taxon>
        <taxon>Mycenaceae</taxon>
        <taxon>Mycena</taxon>
    </lineage>
</organism>
<evidence type="ECO:0000313" key="7">
    <source>
        <dbReference type="EMBL" id="KAJ7723849.1"/>
    </source>
</evidence>
<keyword evidence="1" id="KW-0547">Nucleotide-binding</keyword>
<dbReference type="PANTHER" id="PTHR43788:SF8">
    <property type="entry name" value="DNA-BINDING PROTEIN SMUBP-2"/>
    <property type="match status" value="1"/>
</dbReference>
<keyword evidence="3" id="KW-0347">Helicase</keyword>
<keyword evidence="8" id="KW-1185">Reference proteome</keyword>
<keyword evidence="4" id="KW-0067">ATP-binding</keyword>
<feature type="compositionally biased region" description="Basic and acidic residues" evidence="5">
    <location>
        <begin position="201"/>
        <end position="213"/>
    </location>
</feature>
<dbReference type="EMBL" id="JARJLG010000243">
    <property type="protein sequence ID" value="KAJ7723849.1"/>
    <property type="molecule type" value="Genomic_DNA"/>
</dbReference>
<dbReference type="InterPro" id="IPR047187">
    <property type="entry name" value="SF1_C_Upf1"/>
</dbReference>
<evidence type="ECO:0000256" key="1">
    <source>
        <dbReference type="ARBA" id="ARBA00022741"/>
    </source>
</evidence>
<evidence type="ECO:0000256" key="5">
    <source>
        <dbReference type="SAM" id="MobiDB-lite"/>
    </source>
</evidence>
<protein>
    <submittedName>
        <fullName evidence="7">AAA domain-containing protein</fullName>
    </submittedName>
</protein>
<dbReference type="Proteomes" id="UP001215280">
    <property type="component" value="Unassembled WGS sequence"/>
</dbReference>
<feature type="region of interest" description="Disordered" evidence="5">
    <location>
        <begin position="170"/>
        <end position="213"/>
    </location>
</feature>
<dbReference type="GO" id="GO:0005524">
    <property type="term" value="F:ATP binding"/>
    <property type="evidence" value="ECO:0007669"/>
    <property type="project" value="UniProtKB-KW"/>
</dbReference>
<evidence type="ECO:0000256" key="2">
    <source>
        <dbReference type="ARBA" id="ARBA00022801"/>
    </source>
</evidence>
<keyword evidence="2" id="KW-0378">Hydrolase</keyword>